<comment type="caution">
    <text evidence="2">The sequence shown here is derived from an EMBL/GenBank/DDBJ whole genome shotgun (WGS) entry which is preliminary data.</text>
</comment>
<dbReference type="Gene3D" id="3.10.450.50">
    <property type="match status" value="1"/>
</dbReference>
<dbReference type="STRING" id="1428628.WN71_028060"/>
<dbReference type="InterPro" id="IPR032710">
    <property type="entry name" value="NTF2-like_dom_sf"/>
</dbReference>
<evidence type="ECO:0000313" key="3">
    <source>
        <dbReference type="Proteomes" id="UP000034196"/>
    </source>
</evidence>
<dbReference type="OrthoDB" id="4475408at2"/>
<sequence length="123" mass="14064">MSSTPQDEAVVREVVDRWKSAVDAHEPDRVADEFTQDAIFQGLHPYSVGRPGVAAYYDAQPLDMTAAYRILETRRPAEEVVLAYLDVDFGFTDRPTLNVRISVLLRREDARWRIAHYQVSRLG</sequence>
<accession>A0A1J4NQG1</accession>
<dbReference type="RefSeq" id="WP_046588774.1">
    <property type="nucleotide sequence ID" value="NZ_LAVA02000076.1"/>
</dbReference>
<dbReference type="SUPFAM" id="SSF54427">
    <property type="entry name" value="NTF2-like"/>
    <property type="match status" value="1"/>
</dbReference>
<feature type="domain" description="SnoaL-like" evidence="1">
    <location>
        <begin position="11"/>
        <end position="120"/>
    </location>
</feature>
<gene>
    <name evidence="2" type="ORF">WN71_028060</name>
</gene>
<evidence type="ECO:0000259" key="1">
    <source>
        <dbReference type="Pfam" id="PF13474"/>
    </source>
</evidence>
<organism evidence="2 3">
    <name type="scientific">Streptomyces mangrovisoli</name>
    <dbReference type="NCBI Taxonomy" id="1428628"/>
    <lineage>
        <taxon>Bacteria</taxon>
        <taxon>Bacillati</taxon>
        <taxon>Actinomycetota</taxon>
        <taxon>Actinomycetes</taxon>
        <taxon>Kitasatosporales</taxon>
        <taxon>Streptomycetaceae</taxon>
        <taxon>Streptomyces</taxon>
    </lineage>
</organism>
<dbReference type="NCBIfam" id="TIGR02246">
    <property type="entry name" value="SgcJ/EcaC family oxidoreductase"/>
    <property type="match status" value="1"/>
</dbReference>
<dbReference type="InterPro" id="IPR011944">
    <property type="entry name" value="Steroid_delta5-4_isomerase"/>
</dbReference>
<dbReference type="AlphaFoldDB" id="A0A1J4NQG1"/>
<reference evidence="2" key="1">
    <citation type="submission" date="2016-10" db="EMBL/GenBank/DDBJ databases">
        <title>Genome sequence of Streptomyces mangrovisoli MUSC 149.</title>
        <authorList>
            <person name="Lee L.-H."/>
            <person name="Ser H.-L."/>
        </authorList>
    </citation>
    <scope>NUCLEOTIDE SEQUENCE [LARGE SCALE GENOMIC DNA]</scope>
    <source>
        <strain evidence="2">MUSC 149</strain>
    </source>
</reference>
<keyword evidence="3" id="KW-1185">Reference proteome</keyword>
<name>A0A1J4NQG1_9ACTN</name>
<proteinExistence type="predicted"/>
<dbReference type="InterPro" id="IPR037401">
    <property type="entry name" value="SnoaL-like"/>
</dbReference>
<dbReference type="EMBL" id="LAVA02000076">
    <property type="protein sequence ID" value="OIJ64615.1"/>
    <property type="molecule type" value="Genomic_DNA"/>
</dbReference>
<protein>
    <recommendedName>
        <fullName evidence="1">SnoaL-like domain-containing protein</fullName>
    </recommendedName>
</protein>
<evidence type="ECO:0000313" key="2">
    <source>
        <dbReference type="EMBL" id="OIJ64615.1"/>
    </source>
</evidence>
<dbReference type="Pfam" id="PF13474">
    <property type="entry name" value="SnoaL_3"/>
    <property type="match status" value="1"/>
</dbReference>
<dbReference type="Proteomes" id="UP000034196">
    <property type="component" value="Unassembled WGS sequence"/>
</dbReference>